<evidence type="ECO:0000256" key="4">
    <source>
        <dbReference type="SAM" id="MobiDB-lite"/>
    </source>
</evidence>
<dbReference type="GO" id="GO:0003824">
    <property type="term" value="F:catalytic activity"/>
    <property type="evidence" value="ECO:0007669"/>
    <property type="project" value="InterPro"/>
</dbReference>
<organism evidence="6">
    <name type="scientific">Nocardiopsis sp. 25L-1-1c</name>
    <dbReference type="NCBI Taxonomy" id="1009683"/>
    <lineage>
        <taxon>Bacteria</taxon>
        <taxon>Bacillati</taxon>
        <taxon>Actinomycetota</taxon>
        <taxon>Actinomycetes</taxon>
        <taxon>Streptosporangiales</taxon>
        <taxon>Nocardiopsidaceae</taxon>
        <taxon>Nocardiopsis</taxon>
    </lineage>
</organism>
<name>R4HCI3_9ACTN</name>
<dbReference type="InterPro" id="IPR011146">
    <property type="entry name" value="HIT-like"/>
</dbReference>
<dbReference type="AlphaFoldDB" id="R4HCI3"/>
<dbReference type="SUPFAM" id="SSF54197">
    <property type="entry name" value="HIT-like"/>
    <property type="match status" value="1"/>
</dbReference>
<feature type="active site" description="Tele-AMP-histidine intermediate" evidence="1">
    <location>
        <position position="207"/>
    </location>
</feature>
<feature type="region of interest" description="Disordered" evidence="4">
    <location>
        <begin position="213"/>
        <end position="239"/>
    </location>
</feature>
<accession>R4HCI3</accession>
<dbReference type="PROSITE" id="PS51084">
    <property type="entry name" value="HIT_2"/>
    <property type="match status" value="1"/>
</dbReference>
<dbReference type="PANTHER" id="PTHR46648:SF1">
    <property type="entry name" value="ADENOSINE 5'-MONOPHOSPHORAMIDASE HNT1"/>
    <property type="match status" value="1"/>
</dbReference>
<geneLocation type="plasmid" evidence="6">
    <name>pNPL1</name>
</geneLocation>
<evidence type="ECO:0000256" key="2">
    <source>
        <dbReference type="PIRSR" id="PIRSR601310-3"/>
    </source>
</evidence>
<feature type="short sequence motif" description="Histidine triad motif" evidence="2 3">
    <location>
        <begin position="205"/>
        <end position="209"/>
    </location>
</feature>
<dbReference type="Gene3D" id="3.30.428.10">
    <property type="entry name" value="HIT-like"/>
    <property type="match status" value="1"/>
</dbReference>
<evidence type="ECO:0000313" key="6">
    <source>
        <dbReference type="EMBL" id="AEC12496.1"/>
    </source>
</evidence>
<dbReference type="EMBL" id="HM102370">
    <property type="protein sequence ID" value="AEC12496.1"/>
    <property type="molecule type" value="Genomic_DNA"/>
</dbReference>
<dbReference type="InterPro" id="IPR001310">
    <property type="entry name" value="Histidine_triad_HIT"/>
</dbReference>
<proteinExistence type="predicted"/>
<evidence type="ECO:0000256" key="3">
    <source>
        <dbReference type="PROSITE-ProRule" id="PRU00464"/>
    </source>
</evidence>
<keyword evidence="6" id="KW-0614">Plasmid</keyword>
<dbReference type="Pfam" id="PF01230">
    <property type="entry name" value="HIT"/>
    <property type="match status" value="1"/>
</dbReference>
<dbReference type="GO" id="GO:0009117">
    <property type="term" value="P:nucleotide metabolic process"/>
    <property type="evidence" value="ECO:0007669"/>
    <property type="project" value="TreeGrafter"/>
</dbReference>
<evidence type="ECO:0000256" key="1">
    <source>
        <dbReference type="PIRSR" id="PIRSR601310-1"/>
    </source>
</evidence>
<dbReference type="InterPro" id="IPR036265">
    <property type="entry name" value="HIT-like_sf"/>
</dbReference>
<protein>
    <submittedName>
        <fullName evidence="6">PNPL1.3c</fullName>
    </submittedName>
</protein>
<reference evidence="6" key="1">
    <citation type="submission" date="2010-04" db="EMBL/GenBank/DDBJ databases">
        <title>Complete nucleotide sequence of Nocardiopsis linear plasmid pNPL1.</title>
        <authorList>
            <person name="Tian X.-L."/>
            <person name="Zhong L."/>
            <person name="Cheng Q.-X."/>
            <person name="Chen Z.-H."/>
            <person name="Zhou M."/>
            <person name="Wang T."/>
            <person name="Fan Y."/>
            <person name="Yang Y."/>
            <person name="Guo P."/>
            <person name="Xia H.-Y."/>
            <person name="Qin Z.-J."/>
        </authorList>
    </citation>
    <scope>NUCLEOTIDE SEQUENCE</scope>
    <source>
        <strain evidence="6">25L-1-1c</strain>
        <plasmid evidence="6">pNPL1</plasmid>
    </source>
</reference>
<feature type="domain" description="HIT" evidence="5">
    <location>
        <begin position="146"/>
        <end position="220"/>
    </location>
</feature>
<dbReference type="PANTHER" id="PTHR46648">
    <property type="entry name" value="HIT FAMILY PROTEIN 1"/>
    <property type="match status" value="1"/>
</dbReference>
<evidence type="ECO:0000259" key="5">
    <source>
        <dbReference type="PROSITE" id="PS51084"/>
    </source>
</evidence>
<sequence length="239" mass="25018">MVRYLDSVLSRTGYVPAPPTGDQLAVWRTAGPLVQARVVLFLAQRTGHAQEPAALADLSAVLRADLATGAPSPVLAATAVLEDHPHPRAVLGRVLDVAARAHTPGRVCPFCAIAAGADPLAKVVSETDETVAFVPRDPATSRYGGVTDGHLLVVPKVHVPDMLSVPEVTGTVMREAATLARANGIRNVNGILNVGALATATVRDHMHAHLVPRREGDGLPLPWDPHARQGRPAPASAPQ</sequence>